<dbReference type="SUPFAM" id="SSF50729">
    <property type="entry name" value="PH domain-like"/>
    <property type="match status" value="1"/>
</dbReference>
<feature type="region of interest" description="Disordered" evidence="17">
    <location>
        <begin position="1100"/>
        <end position="1124"/>
    </location>
</feature>
<reference evidence="19" key="2">
    <citation type="submission" date="2025-08" db="UniProtKB">
        <authorList>
            <consortium name="Ensembl"/>
        </authorList>
    </citation>
    <scope>IDENTIFICATION</scope>
</reference>
<dbReference type="GO" id="GO:0005856">
    <property type="term" value="C:cytoskeleton"/>
    <property type="evidence" value="ECO:0007669"/>
    <property type="project" value="UniProtKB-SubCell"/>
</dbReference>
<feature type="compositionally biased region" description="Basic and acidic residues" evidence="17">
    <location>
        <begin position="105"/>
        <end position="170"/>
    </location>
</feature>
<evidence type="ECO:0000256" key="11">
    <source>
        <dbReference type="ARBA" id="ARBA00023212"/>
    </source>
</evidence>
<feature type="compositionally biased region" description="Basic and acidic residues" evidence="17">
    <location>
        <begin position="433"/>
        <end position="453"/>
    </location>
</feature>
<dbReference type="InterPro" id="IPR007477">
    <property type="entry name" value="SAB_dom"/>
</dbReference>
<name>A0A3P8VC02_CYNSE</name>
<evidence type="ECO:0000256" key="9">
    <source>
        <dbReference type="ARBA" id="ARBA00022860"/>
    </source>
</evidence>
<comment type="subcellular location">
    <subcellularLocation>
        <location evidence="3">Cytoplasm</location>
        <location evidence="3">Cell cortex</location>
    </subcellularLocation>
    <subcellularLocation>
        <location evidence="2">Cytoplasm</location>
        <location evidence="2">Cytoskeleton</location>
    </subcellularLocation>
    <subcellularLocation>
        <location evidence="1">Nucleus</location>
    </subcellularLocation>
</comment>
<evidence type="ECO:0000256" key="17">
    <source>
        <dbReference type="SAM" id="MobiDB-lite"/>
    </source>
</evidence>
<dbReference type="Pfam" id="PF00373">
    <property type="entry name" value="FERM_M"/>
    <property type="match status" value="1"/>
</dbReference>
<evidence type="ECO:0000313" key="20">
    <source>
        <dbReference type="Proteomes" id="UP000265120"/>
    </source>
</evidence>
<evidence type="ECO:0000256" key="6">
    <source>
        <dbReference type="ARBA" id="ARBA00022553"/>
    </source>
</evidence>
<keyword evidence="10" id="KW-0009">Actin-binding</keyword>
<feature type="compositionally biased region" description="Basic and acidic residues" evidence="17">
    <location>
        <begin position="181"/>
        <end position="372"/>
    </location>
</feature>
<keyword evidence="12" id="KW-0539">Nucleus</keyword>
<dbReference type="Gene3D" id="2.30.29.30">
    <property type="entry name" value="Pleckstrin-homology domain (PH domain)/Phosphotyrosine-binding domain (PTB)"/>
    <property type="match status" value="1"/>
</dbReference>
<evidence type="ECO:0000256" key="15">
    <source>
        <dbReference type="ARBA" id="ARBA00030419"/>
    </source>
</evidence>
<dbReference type="Pfam" id="PF04382">
    <property type="entry name" value="SAB"/>
    <property type="match status" value="1"/>
</dbReference>
<dbReference type="GO" id="GO:0005886">
    <property type="term" value="C:plasma membrane"/>
    <property type="evidence" value="ECO:0007669"/>
    <property type="project" value="TreeGrafter"/>
</dbReference>
<evidence type="ECO:0000256" key="3">
    <source>
        <dbReference type="ARBA" id="ARBA00004544"/>
    </source>
</evidence>
<dbReference type="GO" id="GO:0005198">
    <property type="term" value="F:structural molecule activity"/>
    <property type="evidence" value="ECO:0007669"/>
    <property type="project" value="InterPro"/>
</dbReference>
<evidence type="ECO:0000256" key="14">
    <source>
        <dbReference type="ARBA" id="ARBA00023658"/>
    </source>
</evidence>
<dbReference type="Pfam" id="PF08736">
    <property type="entry name" value="FA"/>
    <property type="match status" value="1"/>
</dbReference>
<evidence type="ECO:0000259" key="18">
    <source>
        <dbReference type="PROSITE" id="PS50057"/>
    </source>
</evidence>
<dbReference type="PROSITE" id="PS00660">
    <property type="entry name" value="FERM_1"/>
    <property type="match status" value="1"/>
</dbReference>
<keyword evidence="6" id="KW-0597">Phosphoprotein</keyword>
<keyword evidence="5" id="KW-0963">Cytoplasm</keyword>
<dbReference type="GO" id="GO:0005516">
    <property type="term" value="F:calmodulin binding"/>
    <property type="evidence" value="ECO:0007669"/>
    <property type="project" value="UniProtKB-KW"/>
</dbReference>
<protein>
    <recommendedName>
        <fullName evidence="14">Protein 4.1</fullName>
    </recommendedName>
    <alternativeName>
        <fullName evidence="15">Band 4.1</fullName>
    </alternativeName>
    <alternativeName>
        <fullName evidence="16">Erythrocyte membrane protein band 4.1</fullName>
    </alternativeName>
</protein>
<proteinExistence type="predicted"/>
<keyword evidence="13" id="KW-0131">Cell cycle</keyword>
<dbReference type="Pfam" id="PF09379">
    <property type="entry name" value="FERM_N"/>
    <property type="match status" value="1"/>
</dbReference>
<dbReference type="InterPro" id="IPR014352">
    <property type="entry name" value="FERM/acyl-CoA-bd_prot_sf"/>
</dbReference>
<dbReference type="CDD" id="cd14473">
    <property type="entry name" value="FERM_B-lobe"/>
    <property type="match status" value="1"/>
</dbReference>
<dbReference type="GeneTree" id="ENSGT00940000157833"/>
<dbReference type="FunFam" id="1.20.80.10:FF:000001">
    <property type="entry name" value="Erythrocyte membrane protein band 4.1"/>
    <property type="match status" value="1"/>
</dbReference>
<dbReference type="SMART" id="SM01195">
    <property type="entry name" value="FA"/>
    <property type="match status" value="1"/>
</dbReference>
<dbReference type="InterPro" id="IPR018980">
    <property type="entry name" value="FERM_PH-like_C"/>
</dbReference>
<feature type="compositionally biased region" description="Basic and acidic residues" evidence="17">
    <location>
        <begin position="24"/>
        <end position="34"/>
    </location>
</feature>
<dbReference type="PROSITE" id="PS00661">
    <property type="entry name" value="FERM_2"/>
    <property type="match status" value="1"/>
</dbReference>
<evidence type="ECO:0000256" key="5">
    <source>
        <dbReference type="ARBA" id="ARBA00022490"/>
    </source>
</evidence>
<feature type="compositionally biased region" description="Low complexity" evidence="17">
    <location>
        <begin position="81"/>
        <end position="91"/>
    </location>
</feature>
<dbReference type="PROSITE" id="PS50057">
    <property type="entry name" value="FERM_3"/>
    <property type="match status" value="1"/>
</dbReference>
<dbReference type="SUPFAM" id="SSF54236">
    <property type="entry name" value="Ubiquitin-like"/>
    <property type="match status" value="1"/>
</dbReference>
<evidence type="ECO:0000256" key="13">
    <source>
        <dbReference type="ARBA" id="ARBA00023306"/>
    </source>
</evidence>
<dbReference type="PRINTS" id="PR00661">
    <property type="entry name" value="ERMFAMILY"/>
</dbReference>
<reference evidence="19" key="3">
    <citation type="submission" date="2025-09" db="UniProtKB">
        <authorList>
            <consortium name="Ensembl"/>
        </authorList>
    </citation>
    <scope>IDENTIFICATION</scope>
</reference>
<dbReference type="InterPro" id="IPR014847">
    <property type="entry name" value="FA"/>
</dbReference>
<dbReference type="SUPFAM" id="SSF47031">
    <property type="entry name" value="Second domain of FERM"/>
    <property type="match status" value="1"/>
</dbReference>
<dbReference type="InterPro" id="IPR011993">
    <property type="entry name" value="PH-like_dom_sf"/>
</dbReference>
<feature type="compositionally biased region" description="Basic and acidic residues" evidence="17">
    <location>
        <begin position="471"/>
        <end position="489"/>
    </location>
</feature>
<evidence type="ECO:0000256" key="12">
    <source>
        <dbReference type="ARBA" id="ARBA00023242"/>
    </source>
</evidence>
<dbReference type="InterPro" id="IPR008379">
    <property type="entry name" value="Band_4.1_C"/>
</dbReference>
<dbReference type="Pfam" id="PF05902">
    <property type="entry name" value="4_1_CTD"/>
    <property type="match status" value="1"/>
</dbReference>
<keyword evidence="11" id="KW-0206">Cytoskeleton</keyword>
<dbReference type="InterPro" id="IPR029071">
    <property type="entry name" value="Ubiquitin-like_domsf"/>
</dbReference>
<feature type="region of interest" description="Disordered" evidence="17">
    <location>
        <begin position="1"/>
        <end position="493"/>
    </location>
</feature>
<dbReference type="FunFam" id="3.10.20.90:FF:000002">
    <property type="entry name" value="Erythrocyte protein band 4.1-like 3"/>
    <property type="match status" value="1"/>
</dbReference>
<feature type="domain" description="FERM" evidence="18">
    <location>
        <begin position="496"/>
        <end position="777"/>
    </location>
</feature>
<dbReference type="GO" id="GO:0005634">
    <property type="term" value="C:nucleus"/>
    <property type="evidence" value="ECO:0007669"/>
    <property type="project" value="UniProtKB-SubCell"/>
</dbReference>
<keyword evidence="20" id="KW-1185">Reference proteome</keyword>
<dbReference type="PANTHER" id="PTHR23280">
    <property type="entry name" value="4.1 G PROTEIN"/>
    <property type="match status" value="1"/>
</dbReference>
<dbReference type="GO" id="GO:0030866">
    <property type="term" value="P:cortical actin cytoskeleton organization"/>
    <property type="evidence" value="ECO:0007669"/>
    <property type="project" value="InterPro"/>
</dbReference>
<evidence type="ECO:0000256" key="7">
    <source>
        <dbReference type="ARBA" id="ARBA00022618"/>
    </source>
</evidence>
<dbReference type="Ensembl" id="ENSCSET00000012059.1">
    <property type="protein sequence ID" value="ENSCSEP00000011917.1"/>
    <property type="gene ID" value="ENSCSEG00000007633.1"/>
</dbReference>
<dbReference type="InterPro" id="IPR035963">
    <property type="entry name" value="FERM_2"/>
</dbReference>
<dbReference type="PANTHER" id="PTHR23280:SF12">
    <property type="entry name" value="PROTEIN 4.1"/>
    <property type="match status" value="1"/>
</dbReference>
<feature type="compositionally biased region" description="Polar residues" evidence="17">
    <location>
        <begin position="420"/>
        <end position="431"/>
    </location>
</feature>
<evidence type="ECO:0000256" key="8">
    <source>
        <dbReference type="ARBA" id="ARBA00022776"/>
    </source>
</evidence>
<evidence type="ECO:0000313" key="19">
    <source>
        <dbReference type="Ensembl" id="ENSCSEP00000011917.1"/>
    </source>
</evidence>
<dbReference type="SMART" id="SM00295">
    <property type="entry name" value="B41"/>
    <property type="match status" value="1"/>
</dbReference>
<feature type="compositionally biased region" description="Basic and acidic residues" evidence="17">
    <location>
        <begin position="405"/>
        <end position="418"/>
    </location>
</feature>
<dbReference type="InterPro" id="IPR019747">
    <property type="entry name" value="FERM_CS"/>
</dbReference>
<accession>A0A3P8VC02</accession>
<dbReference type="InterPro" id="IPR019748">
    <property type="entry name" value="FERM_central"/>
</dbReference>
<keyword evidence="8" id="KW-0498">Mitosis</keyword>
<organism evidence="19 20">
    <name type="scientific">Cynoglossus semilaevis</name>
    <name type="common">Tongue sole</name>
    <dbReference type="NCBI Taxonomy" id="244447"/>
    <lineage>
        <taxon>Eukaryota</taxon>
        <taxon>Metazoa</taxon>
        <taxon>Chordata</taxon>
        <taxon>Craniata</taxon>
        <taxon>Vertebrata</taxon>
        <taxon>Euteleostomi</taxon>
        <taxon>Actinopterygii</taxon>
        <taxon>Neopterygii</taxon>
        <taxon>Teleostei</taxon>
        <taxon>Neoteleostei</taxon>
        <taxon>Acanthomorphata</taxon>
        <taxon>Carangaria</taxon>
        <taxon>Pleuronectiformes</taxon>
        <taxon>Pleuronectoidei</taxon>
        <taxon>Cynoglossidae</taxon>
        <taxon>Cynoglossinae</taxon>
        <taxon>Cynoglossus</taxon>
    </lineage>
</organism>
<evidence type="ECO:0000256" key="16">
    <source>
        <dbReference type="ARBA" id="ARBA00032586"/>
    </source>
</evidence>
<sequence length="1264" mass="141748">MTTEASAVSEADTEGKQKASGTEPKSEPENKQKAEASTSESEGEQSSSKKAQEQASEAGPVETATSPEEEQLKPRTRTSAGKGLSRLFSSFLKRRSQCSDGEGVEVEKSREEKAEKEEKADTPKKESAVEVKIEEKENKVEEEKSEVKEETENKEKEPQEEKKEQKVEKKGSKKKKKEAKKKVEEKSEKKTKKEDVQHEEENVKKKQDQEEEKVHGTPEKSEEKTVTKEEENKENSEEKDKEAETGKKEEEKVDKKLIRKKEKEEKVKKKEEEKAKKKAEEEEKAKKREEEKIKKKEEEKAKEAEKAKKKEEEKARKKEDEKPKQEKVKTKDEETPKEEPKIEKEEKVKEEAKKTDKEKEEEKPKKQEEKGKKKEKGKNKGKKEGKVVKESSVEPVKAPIADPEPELKMEPDIERAPDQHSVSSAETQPVQEVQKETSETKNEPEVIEEVKENETEEPVELQEEGGEEEKTEEKKEKPAKEKTTEEAKGSRRQKTIQCKVTLLDDTEFECELDKHAKGDELLTKVCEHVNLLEKDYFGLAHWQTPTSKTWLEMAKEIRKQVPGAVYEFTFNAKFYPPDPAQLTEDLTRYLLCLQLRKDILQGSLPCSFVTLSLLGSYTAQSELGEYDPEVHGADYLKDLNLAPGQSKELEDKVTELHRTYRSMSPAQADMLFLENAKKLAMYGVDLHQAKDLDGVDITLGVCSSGLMVYKDKLRINRFPWPKVLKISYKRSSFFIKIRASEQEQYESTIGFKLPNYKASKKLWKVCVEHHTFFRVSSVEPPSSRRFVVLGSKFRYSGRTQAQTRQASSVIDRPAPRFTRSASKRLSRNLDGVVTYQRGARPVSAPVFSQAALAEAGIPMAPFDQPQTSTPIKASRLDERKLEVTMEAVEPSKIQDVTEVKSAVWSSQPGLDSSLFSTMNGDIQHGSEVTSMEMARLRKKRAKRIEGDSIYIRHSLLMLEEFEKPQEELLRHHASISKLKKNFMEAVPDPRPSEWDKRLSTHSPFRSLGINGQPVPGADGSECFSSVCSGSVTNVANEETGSSLEMSGIPSPTVYPMSEPEGDEGLGSASESCDQEEVVVFEPPLVPVVEVEVARLPSSIKPDCKGLDETQEEEGSSPGDLECSGTIVGSSPASYFRSNGPKVIRCFQPPLVQTQTVTITAASNSLSTGISTTEVPLVQTKAFTYDSTKVTVDGTDVDKDGTSVSSSKTVTSETTSGTTVTTTTTHISKVVKSGSSETRVEKRIVITADSDFDQDKEKHGGASAL</sequence>
<evidence type="ECO:0000256" key="1">
    <source>
        <dbReference type="ARBA" id="ARBA00004123"/>
    </source>
</evidence>
<dbReference type="FunFam" id="2.30.29.30:FF:000001">
    <property type="entry name" value="Erythrocyte membrane protein band 4.1"/>
    <property type="match status" value="1"/>
</dbReference>
<dbReference type="GO" id="GO:0003779">
    <property type="term" value="F:actin binding"/>
    <property type="evidence" value="ECO:0007669"/>
    <property type="project" value="UniProtKB-KW"/>
</dbReference>
<feature type="compositionally biased region" description="Low complexity" evidence="17">
    <location>
        <begin position="35"/>
        <end position="58"/>
    </location>
</feature>
<keyword evidence="9" id="KW-0112">Calmodulin-binding</keyword>
<dbReference type="InterPro" id="IPR018979">
    <property type="entry name" value="FERM_N"/>
</dbReference>
<feature type="compositionally biased region" description="Basic and acidic residues" evidence="17">
    <location>
        <begin position="382"/>
        <end position="392"/>
    </location>
</feature>
<dbReference type="GO" id="GO:0031032">
    <property type="term" value="P:actomyosin structure organization"/>
    <property type="evidence" value="ECO:0007669"/>
    <property type="project" value="TreeGrafter"/>
</dbReference>
<evidence type="ECO:0000256" key="4">
    <source>
        <dbReference type="ARBA" id="ARBA00022448"/>
    </source>
</evidence>
<dbReference type="InterPro" id="IPR000798">
    <property type="entry name" value="Ez/rad/moesin-like"/>
</dbReference>
<dbReference type="GO" id="GO:0005938">
    <property type="term" value="C:cell cortex"/>
    <property type="evidence" value="ECO:0007669"/>
    <property type="project" value="UniProtKB-SubCell"/>
</dbReference>
<evidence type="ECO:0000256" key="2">
    <source>
        <dbReference type="ARBA" id="ARBA00004245"/>
    </source>
</evidence>
<dbReference type="InterPro" id="IPR000299">
    <property type="entry name" value="FERM_domain"/>
</dbReference>
<dbReference type="GO" id="GO:0051301">
    <property type="term" value="P:cell division"/>
    <property type="evidence" value="ECO:0007669"/>
    <property type="project" value="UniProtKB-KW"/>
</dbReference>
<dbReference type="PRINTS" id="PR00935">
    <property type="entry name" value="BAND41"/>
</dbReference>
<dbReference type="SMART" id="SM01196">
    <property type="entry name" value="FERM_C"/>
    <property type="match status" value="1"/>
</dbReference>
<dbReference type="Gene3D" id="3.10.20.90">
    <property type="entry name" value="Phosphatidylinositol 3-kinase Catalytic Subunit, Chain A, domain 1"/>
    <property type="match status" value="1"/>
</dbReference>
<dbReference type="CDD" id="cd13184">
    <property type="entry name" value="FERM_C_4_1_family"/>
    <property type="match status" value="1"/>
</dbReference>
<feature type="compositionally biased region" description="Acidic residues" evidence="17">
    <location>
        <begin position="454"/>
        <end position="470"/>
    </location>
</feature>
<feature type="compositionally biased region" description="Basic residues" evidence="17">
    <location>
        <begin position="171"/>
        <end position="180"/>
    </location>
</feature>
<dbReference type="InterPro" id="IPR019749">
    <property type="entry name" value="Band_41_domain"/>
</dbReference>
<dbReference type="Pfam" id="PF09380">
    <property type="entry name" value="FERM_C"/>
    <property type="match status" value="1"/>
</dbReference>
<dbReference type="AlphaFoldDB" id="A0A3P8VC02"/>
<evidence type="ECO:0000256" key="10">
    <source>
        <dbReference type="ARBA" id="ARBA00023203"/>
    </source>
</evidence>
<dbReference type="Gene3D" id="1.20.80.10">
    <property type="match status" value="1"/>
</dbReference>
<reference evidence="19 20" key="1">
    <citation type="journal article" date="2014" name="Nat. Genet.">
        <title>Whole-genome sequence of a flatfish provides insights into ZW sex chromosome evolution and adaptation to a benthic lifestyle.</title>
        <authorList>
            <person name="Chen S."/>
            <person name="Zhang G."/>
            <person name="Shao C."/>
            <person name="Huang Q."/>
            <person name="Liu G."/>
            <person name="Zhang P."/>
            <person name="Song W."/>
            <person name="An N."/>
            <person name="Chalopin D."/>
            <person name="Volff J.N."/>
            <person name="Hong Y."/>
            <person name="Li Q."/>
            <person name="Sha Z."/>
            <person name="Zhou H."/>
            <person name="Xie M."/>
            <person name="Yu Q."/>
            <person name="Liu Y."/>
            <person name="Xiang H."/>
            <person name="Wang N."/>
            <person name="Wu K."/>
            <person name="Yang C."/>
            <person name="Zhou Q."/>
            <person name="Liao X."/>
            <person name="Yang L."/>
            <person name="Hu Q."/>
            <person name="Zhang J."/>
            <person name="Meng L."/>
            <person name="Jin L."/>
            <person name="Tian Y."/>
            <person name="Lian J."/>
            <person name="Yang J."/>
            <person name="Miao G."/>
            <person name="Liu S."/>
            <person name="Liang Z."/>
            <person name="Yan F."/>
            <person name="Li Y."/>
            <person name="Sun B."/>
            <person name="Zhang H."/>
            <person name="Zhang J."/>
            <person name="Zhu Y."/>
            <person name="Du M."/>
            <person name="Zhao Y."/>
            <person name="Schartl M."/>
            <person name="Tang Q."/>
            <person name="Wang J."/>
        </authorList>
    </citation>
    <scope>NUCLEOTIDE SEQUENCE</scope>
</reference>
<keyword evidence="7" id="KW-0132">Cell division</keyword>
<keyword evidence="4" id="KW-0813">Transport</keyword>
<dbReference type="Proteomes" id="UP000265120">
    <property type="component" value="Chromosome 13"/>
</dbReference>